<evidence type="ECO:0000313" key="2">
    <source>
        <dbReference type="Proteomes" id="UP000054630"/>
    </source>
</evidence>
<dbReference type="AlphaFoldDB" id="A0A0V0RAS8"/>
<protein>
    <submittedName>
        <fullName evidence="1">Uncharacterized protein</fullName>
    </submittedName>
</protein>
<proteinExistence type="predicted"/>
<reference evidence="1 2" key="1">
    <citation type="submission" date="2015-01" db="EMBL/GenBank/DDBJ databases">
        <title>Evolution of Trichinella species and genotypes.</title>
        <authorList>
            <person name="Korhonen P.K."/>
            <person name="Edoardo P."/>
            <person name="Giuseppe L.R."/>
            <person name="Gasser R.B."/>
        </authorList>
    </citation>
    <scope>NUCLEOTIDE SEQUENCE [LARGE SCALE GENOMIC DNA]</scope>
    <source>
        <strain evidence="1">ISS37</strain>
    </source>
</reference>
<accession>A0A0V0RAS8</accession>
<gene>
    <name evidence="1" type="ORF">T07_11299</name>
</gene>
<organism evidence="1 2">
    <name type="scientific">Trichinella nelsoni</name>
    <dbReference type="NCBI Taxonomy" id="6336"/>
    <lineage>
        <taxon>Eukaryota</taxon>
        <taxon>Metazoa</taxon>
        <taxon>Ecdysozoa</taxon>
        <taxon>Nematoda</taxon>
        <taxon>Enoplea</taxon>
        <taxon>Dorylaimia</taxon>
        <taxon>Trichinellida</taxon>
        <taxon>Trichinellidae</taxon>
        <taxon>Trichinella</taxon>
    </lineage>
</organism>
<comment type="caution">
    <text evidence="1">The sequence shown here is derived from an EMBL/GenBank/DDBJ whole genome shotgun (WGS) entry which is preliminary data.</text>
</comment>
<sequence>LLSNLIKPCYSLRFIASNGYELLIGLKTPVRSSFFHYLGFLPVSPHRSQVMVVLYVL</sequence>
<name>A0A0V0RAS8_9BILA</name>
<dbReference type="Proteomes" id="UP000054630">
    <property type="component" value="Unassembled WGS sequence"/>
</dbReference>
<feature type="non-terminal residue" evidence="1">
    <location>
        <position position="1"/>
    </location>
</feature>
<keyword evidence="2" id="KW-1185">Reference proteome</keyword>
<evidence type="ECO:0000313" key="1">
    <source>
        <dbReference type="EMBL" id="KRX11607.1"/>
    </source>
</evidence>
<dbReference type="EMBL" id="JYDL01001804">
    <property type="protein sequence ID" value="KRX11607.1"/>
    <property type="molecule type" value="Genomic_DNA"/>
</dbReference>